<accession>A0AAW6GT29</accession>
<dbReference type="Proteomes" id="UP001213309">
    <property type="component" value="Unassembled WGS sequence"/>
</dbReference>
<dbReference type="EMBL" id="JAQNSG010000013">
    <property type="protein sequence ID" value="MDC1881182.1"/>
    <property type="molecule type" value="Genomic_DNA"/>
</dbReference>
<dbReference type="RefSeq" id="WP_196027839.1">
    <property type="nucleotide sequence ID" value="NZ_JADPCT010000028.1"/>
</dbReference>
<protein>
    <submittedName>
        <fullName evidence="1">Uncharacterized protein</fullName>
    </submittedName>
</protein>
<comment type="caution">
    <text evidence="1">The sequence shown here is derived from an EMBL/GenBank/DDBJ whole genome shotgun (WGS) entry which is preliminary data.</text>
</comment>
<gene>
    <name evidence="1" type="ORF">POZ24_14280</name>
</gene>
<organism evidence="1 2">
    <name type="scientific">Bacteroides uniformis</name>
    <dbReference type="NCBI Taxonomy" id="820"/>
    <lineage>
        <taxon>Bacteria</taxon>
        <taxon>Pseudomonadati</taxon>
        <taxon>Bacteroidota</taxon>
        <taxon>Bacteroidia</taxon>
        <taxon>Bacteroidales</taxon>
        <taxon>Bacteroidaceae</taxon>
        <taxon>Bacteroides</taxon>
    </lineage>
</organism>
<reference evidence="1" key="1">
    <citation type="submission" date="2022-10" db="EMBL/GenBank/DDBJ databases">
        <title>Human gut microbiome strain richness.</title>
        <authorList>
            <person name="Chen-Liaw A."/>
        </authorList>
    </citation>
    <scope>NUCLEOTIDE SEQUENCE</scope>
    <source>
        <strain evidence="1">1001713st2_A4_1001713B170214_170313</strain>
    </source>
</reference>
<sequence>MLMNDLLKMKFFRLLSETSQTVTNAVMQNAYEEFVKQIVTISSSEDYSHIFRMLNLTRIEIAPLKELYQNGQGEKCA</sequence>
<dbReference type="AlphaFoldDB" id="A0AAW6GT29"/>
<name>A0AAW6GT29_BACUN</name>
<evidence type="ECO:0000313" key="1">
    <source>
        <dbReference type="EMBL" id="MDC1881182.1"/>
    </source>
</evidence>
<evidence type="ECO:0000313" key="2">
    <source>
        <dbReference type="Proteomes" id="UP001213309"/>
    </source>
</evidence>
<proteinExistence type="predicted"/>